<keyword evidence="2" id="KW-1185">Reference proteome</keyword>
<sequence>MTKFPPLIDPPVWSEQDHLDIQMAHRILERTSFATQLVNLLGAPIEKGLEMLPDKANGVIVSATDKALRAALEVALLTLEKDRISTSSNLIHKFATATTGGIGGAFGWASLPVELPISTTIMLRSIADVARSQGEDLRNAEARLACIEVFALGNKSKSGKKESSDASYLAIRGLLAQRVTEAAQYAAQNGVLDVGSPALTRFIAKVAERFSLTVTEKAAAIMVPAIGAVGGAIVNTYFTGFYQDLALGHFIMRRLERQFGPDVVQAEYRELAKSKDSAKLIEDR</sequence>
<proteinExistence type="predicted"/>
<protein>
    <submittedName>
        <fullName evidence="1">Peptidase</fullName>
    </submittedName>
</protein>
<dbReference type="Pfam" id="PF12787">
    <property type="entry name" value="EcsC"/>
    <property type="match status" value="1"/>
</dbReference>
<organism evidence="1 2">
    <name type="scientific">Cerasicoccus arenae</name>
    <dbReference type="NCBI Taxonomy" id="424488"/>
    <lineage>
        <taxon>Bacteria</taxon>
        <taxon>Pseudomonadati</taxon>
        <taxon>Verrucomicrobiota</taxon>
        <taxon>Opitutia</taxon>
        <taxon>Puniceicoccales</taxon>
        <taxon>Cerasicoccaceae</taxon>
        <taxon>Cerasicoccus</taxon>
    </lineage>
</organism>
<dbReference type="AlphaFoldDB" id="A0A8J3DLM9"/>
<reference evidence="1" key="1">
    <citation type="journal article" date="2014" name="Int. J. Syst. Evol. Microbiol.">
        <title>Complete genome sequence of Corynebacterium casei LMG S-19264T (=DSM 44701T), isolated from a smear-ripened cheese.</title>
        <authorList>
            <consortium name="US DOE Joint Genome Institute (JGI-PGF)"/>
            <person name="Walter F."/>
            <person name="Albersmeier A."/>
            <person name="Kalinowski J."/>
            <person name="Ruckert C."/>
        </authorList>
    </citation>
    <scope>NUCLEOTIDE SEQUENCE</scope>
    <source>
        <strain evidence="1">KCTC 12870</strain>
    </source>
</reference>
<name>A0A8J3DLM9_9BACT</name>
<gene>
    <name evidence="1" type="ORF">GCM10007047_26790</name>
</gene>
<comment type="caution">
    <text evidence="1">The sequence shown here is derived from an EMBL/GenBank/DDBJ whole genome shotgun (WGS) entry which is preliminary data.</text>
</comment>
<accession>A0A8J3DLM9</accession>
<dbReference type="RefSeq" id="WP_189516068.1">
    <property type="nucleotide sequence ID" value="NZ_BMXG01000019.1"/>
</dbReference>
<evidence type="ECO:0000313" key="1">
    <source>
        <dbReference type="EMBL" id="GHC08195.1"/>
    </source>
</evidence>
<dbReference type="PANTHER" id="PTHR41260">
    <property type="entry name" value="PROTEIN ECSC"/>
    <property type="match status" value="1"/>
</dbReference>
<evidence type="ECO:0000313" key="2">
    <source>
        <dbReference type="Proteomes" id="UP000642829"/>
    </source>
</evidence>
<dbReference type="Proteomes" id="UP000642829">
    <property type="component" value="Unassembled WGS sequence"/>
</dbReference>
<reference evidence="1" key="2">
    <citation type="submission" date="2020-09" db="EMBL/GenBank/DDBJ databases">
        <authorList>
            <person name="Sun Q."/>
            <person name="Kim S."/>
        </authorList>
    </citation>
    <scope>NUCLEOTIDE SEQUENCE</scope>
    <source>
        <strain evidence="1">KCTC 12870</strain>
    </source>
</reference>
<dbReference type="PANTHER" id="PTHR41260:SF1">
    <property type="entry name" value="PROTEIN ECSC"/>
    <property type="match status" value="1"/>
</dbReference>
<dbReference type="EMBL" id="BMXG01000019">
    <property type="protein sequence ID" value="GHC08195.1"/>
    <property type="molecule type" value="Genomic_DNA"/>
</dbReference>
<dbReference type="InterPro" id="IPR024787">
    <property type="entry name" value="EcsC"/>
</dbReference>